<feature type="transmembrane region" description="Helical" evidence="6">
    <location>
        <begin position="21"/>
        <end position="42"/>
    </location>
</feature>
<keyword evidence="2" id="KW-1003">Cell membrane</keyword>
<feature type="transmembrane region" description="Helical" evidence="6">
    <location>
        <begin position="276"/>
        <end position="298"/>
    </location>
</feature>
<keyword evidence="3 6" id="KW-0812">Transmembrane</keyword>
<name>A0ABU5UN42_NODSP</name>
<evidence type="ECO:0000256" key="6">
    <source>
        <dbReference type="SAM" id="Phobius"/>
    </source>
</evidence>
<keyword evidence="4 6" id="KW-1133">Transmembrane helix</keyword>
<dbReference type="InterPro" id="IPR002797">
    <property type="entry name" value="Polysacc_synth"/>
</dbReference>
<proteinExistence type="predicted"/>
<accession>A0ABU5UN42</accession>
<feature type="transmembrane region" description="Helical" evidence="6">
    <location>
        <begin position="380"/>
        <end position="399"/>
    </location>
</feature>
<dbReference type="Proteomes" id="UP001303285">
    <property type="component" value="Unassembled WGS sequence"/>
</dbReference>
<feature type="transmembrane region" description="Helical" evidence="6">
    <location>
        <begin position="310"/>
        <end position="333"/>
    </location>
</feature>
<comment type="caution">
    <text evidence="7">The sequence shown here is derived from an EMBL/GenBank/DDBJ whole genome shotgun (WGS) entry which is preliminary data.</text>
</comment>
<evidence type="ECO:0000313" key="8">
    <source>
        <dbReference type="Proteomes" id="UP001303285"/>
    </source>
</evidence>
<feature type="transmembrane region" description="Helical" evidence="6">
    <location>
        <begin position="128"/>
        <end position="149"/>
    </location>
</feature>
<evidence type="ECO:0000256" key="1">
    <source>
        <dbReference type="ARBA" id="ARBA00004651"/>
    </source>
</evidence>
<feature type="transmembrane region" description="Helical" evidence="6">
    <location>
        <begin position="93"/>
        <end position="122"/>
    </location>
</feature>
<dbReference type="EMBL" id="JAYGHK010000013">
    <property type="protein sequence ID" value="MEA5607658.1"/>
    <property type="molecule type" value="Genomic_DNA"/>
</dbReference>
<evidence type="ECO:0000256" key="4">
    <source>
        <dbReference type="ARBA" id="ARBA00022989"/>
    </source>
</evidence>
<feature type="transmembrane region" description="Helical" evidence="6">
    <location>
        <begin position="405"/>
        <end position="428"/>
    </location>
</feature>
<dbReference type="InterPro" id="IPR050833">
    <property type="entry name" value="Poly_Biosynth_Transport"/>
</dbReference>
<comment type="subcellular location">
    <subcellularLocation>
        <location evidence="1">Cell membrane</location>
        <topology evidence="1">Multi-pass membrane protein</topology>
    </subcellularLocation>
</comment>
<sequence>MTQIHLSETESNVKINALAKNSIVIITLKIVEIILGYLVQFFLVRWMGTEEYGIYEYVISWSLVLAIPVSFGLPRAVLRLLSEYRVHQEWGELWGLLLSSWQFTVAIGLLFGLGATGAISLINQHHSFMYASVLIVGVWLVPLQALIQLQEDMARGADDIPLAYTPSKVLWPILLLGGGFVLFNQNQALSSISVIQTSIFTLLLVAVFQVSCLWSKFTDQLGVIEPIYKHRQWLLTAIPLLLDRTFLILLTQTDIIMVGSFIGADAVSNYSVASKIAFWTSAVLQTLNLAVAPAFAILYKKGYREDLQKVISEVMIWICVPSVIIAMTTVIFAKPILSTFGPDFVTAHWTLKVLVVGEVISVLLGPVGTLMTMTGHQNSSVIVSGVCALTNLGLNAILIPQYGGLGAAISTALTLIIWNSWLAILVLIKIKVNPSVLGILKKWDMEEV</sequence>
<dbReference type="PANTHER" id="PTHR30250">
    <property type="entry name" value="PST FAMILY PREDICTED COLANIC ACID TRANSPORTER"/>
    <property type="match status" value="1"/>
</dbReference>
<dbReference type="PANTHER" id="PTHR30250:SF11">
    <property type="entry name" value="O-ANTIGEN TRANSPORTER-RELATED"/>
    <property type="match status" value="1"/>
</dbReference>
<feature type="transmembrane region" description="Helical" evidence="6">
    <location>
        <begin position="169"/>
        <end position="186"/>
    </location>
</feature>
<protein>
    <submittedName>
        <fullName evidence="7">Flippase</fullName>
    </submittedName>
</protein>
<feature type="transmembrane region" description="Helical" evidence="6">
    <location>
        <begin position="234"/>
        <end position="264"/>
    </location>
</feature>
<feature type="transmembrane region" description="Helical" evidence="6">
    <location>
        <begin position="353"/>
        <end position="373"/>
    </location>
</feature>
<keyword evidence="8" id="KW-1185">Reference proteome</keyword>
<organism evidence="7 8">
    <name type="scientific">Nodularia spumigena UHCC 0060</name>
    <dbReference type="NCBI Taxonomy" id="3110300"/>
    <lineage>
        <taxon>Bacteria</taxon>
        <taxon>Bacillati</taxon>
        <taxon>Cyanobacteriota</taxon>
        <taxon>Cyanophyceae</taxon>
        <taxon>Nostocales</taxon>
        <taxon>Nodulariaceae</taxon>
        <taxon>Nodularia</taxon>
    </lineage>
</organism>
<reference evidence="7 8" key="1">
    <citation type="submission" date="2023-12" db="EMBL/GenBank/DDBJ databases">
        <title>Baltic Sea Cyanobacteria.</title>
        <authorList>
            <person name="Delbaje E."/>
            <person name="Fewer D.P."/>
            <person name="Shishido T.K."/>
        </authorList>
    </citation>
    <scope>NUCLEOTIDE SEQUENCE [LARGE SCALE GENOMIC DNA]</scope>
    <source>
        <strain evidence="7 8">UHCC 0060</strain>
    </source>
</reference>
<evidence type="ECO:0000256" key="5">
    <source>
        <dbReference type="ARBA" id="ARBA00023136"/>
    </source>
</evidence>
<evidence type="ECO:0000256" key="2">
    <source>
        <dbReference type="ARBA" id="ARBA00022475"/>
    </source>
</evidence>
<evidence type="ECO:0000256" key="3">
    <source>
        <dbReference type="ARBA" id="ARBA00022692"/>
    </source>
</evidence>
<feature type="transmembrane region" description="Helical" evidence="6">
    <location>
        <begin position="192"/>
        <end position="214"/>
    </location>
</feature>
<dbReference type="RefSeq" id="WP_323244233.1">
    <property type="nucleotide sequence ID" value="NZ_JAYGHK010000013.1"/>
</dbReference>
<dbReference type="CDD" id="cd13128">
    <property type="entry name" value="MATE_Wzx_like"/>
    <property type="match status" value="1"/>
</dbReference>
<dbReference type="Pfam" id="PF01943">
    <property type="entry name" value="Polysacc_synt"/>
    <property type="match status" value="1"/>
</dbReference>
<keyword evidence="5 6" id="KW-0472">Membrane</keyword>
<gene>
    <name evidence="7" type="ORF">VB695_06130</name>
</gene>
<feature type="transmembrane region" description="Helical" evidence="6">
    <location>
        <begin position="54"/>
        <end position="73"/>
    </location>
</feature>
<evidence type="ECO:0000313" key="7">
    <source>
        <dbReference type="EMBL" id="MEA5607658.1"/>
    </source>
</evidence>